<dbReference type="Gene3D" id="3.30.565.10">
    <property type="entry name" value="Histidine kinase-like ATPase, C-terminal domain"/>
    <property type="match status" value="1"/>
</dbReference>
<evidence type="ECO:0000256" key="2">
    <source>
        <dbReference type="ARBA" id="ARBA00004370"/>
    </source>
</evidence>
<dbReference type="Gene3D" id="2.10.70.100">
    <property type="match status" value="2"/>
</dbReference>
<feature type="domain" description="PAS" evidence="16">
    <location>
        <begin position="218"/>
        <end position="287"/>
    </location>
</feature>
<proteinExistence type="predicted"/>
<evidence type="ECO:0000256" key="7">
    <source>
        <dbReference type="ARBA" id="ARBA00022777"/>
    </source>
</evidence>
<dbReference type="GO" id="GO:0016020">
    <property type="term" value="C:membrane"/>
    <property type="evidence" value="ECO:0007669"/>
    <property type="project" value="UniProtKB-SubCell"/>
</dbReference>
<keyword evidence="19" id="KW-1185">Reference proteome</keyword>
<dbReference type="GO" id="GO:0000155">
    <property type="term" value="F:phosphorelay sensor kinase activity"/>
    <property type="evidence" value="ECO:0007669"/>
    <property type="project" value="InterPro"/>
</dbReference>
<dbReference type="InterPro" id="IPR001610">
    <property type="entry name" value="PAC"/>
</dbReference>
<dbReference type="InterPro" id="IPR001789">
    <property type="entry name" value="Sig_transdc_resp-reg_receiver"/>
</dbReference>
<keyword evidence="4 12" id="KW-0597">Phosphoprotein</keyword>
<dbReference type="SMART" id="SM00387">
    <property type="entry name" value="HATPase_c"/>
    <property type="match status" value="1"/>
</dbReference>
<dbReference type="Proteomes" id="UP000031623">
    <property type="component" value="Chromosome"/>
</dbReference>
<dbReference type="InterPro" id="IPR004358">
    <property type="entry name" value="Sig_transdc_His_kin-like_C"/>
</dbReference>
<dbReference type="InterPro" id="IPR013655">
    <property type="entry name" value="PAS_fold_3"/>
</dbReference>
<dbReference type="InterPro" id="IPR035965">
    <property type="entry name" value="PAS-like_dom_sf"/>
</dbReference>
<dbReference type="InterPro" id="IPR013767">
    <property type="entry name" value="PAS_fold"/>
</dbReference>
<dbReference type="SMART" id="SM00448">
    <property type="entry name" value="REC"/>
    <property type="match status" value="1"/>
</dbReference>
<feature type="transmembrane region" description="Helical" evidence="13">
    <location>
        <begin position="12"/>
        <end position="36"/>
    </location>
</feature>
<evidence type="ECO:0000259" key="16">
    <source>
        <dbReference type="PROSITE" id="PS50112"/>
    </source>
</evidence>
<dbReference type="InterPro" id="IPR003661">
    <property type="entry name" value="HisK_dim/P_dom"/>
</dbReference>
<keyword evidence="8" id="KW-0067">ATP-binding</keyword>
<evidence type="ECO:0000256" key="1">
    <source>
        <dbReference type="ARBA" id="ARBA00000085"/>
    </source>
</evidence>
<dbReference type="PANTHER" id="PTHR43304">
    <property type="entry name" value="PHYTOCHROME-LIKE PROTEIN CPH1"/>
    <property type="match status" value="1"/>
</dbReference>
<dbReference type="STRING" id="40754.THII_1365"/>
<dbReference type="CDD" id="cd00082">
    <property type="entry name" value="HisKA"/>
    <property type="match status" value="1"/>
</dbReference>
<name>A0A090AJG1_9GAMM</name>
<dbReference type="FunFam" id="1.10.287.130:FF:000038">
    <property type="entry name" value="Sensory transduction histidine kinase"/>
    <property type="match status" value="1"/>
</dbReference>
<evidence type="ECO:0000256" key="5">
    <source>
        <dbReference type="ARBA" id="ARBA00022679"/>
    </source>
</evidence>
<feature type="domain" description="PAS" evidence="16">
    <location>
        <begin position="593"/>
        <end position="663"/>
    </location>
</feature>
<feature type="domain" description="Response regulatory" evidence="15">
    <location>
        <begin position="1115"/>
        <end position="1230"/>
    </location>
</feature>
<feature type="domain" description="PAC" evidence="17">
    <location>
        <begin position="540"/>
        <end position="592"/>
    </location>
</feature>
<dbReference type="SUPFAM" id="SSF55785">
    <property type="entry name" value="PYP-like sensor domain (PAS domain)"/>
    <property type="match status" value="5"/>
</dbReference>
<dbReference type="PROSITE" id="PS50112">
    <property type="entry name" value="PAS"/>
    <property type="match status" value="4"/>
</dbReference>
<evidence type="ECO:0000313" key="19">
    <source>
        <dbReference type="Proteomes" id="UP000031623"/>
    </source>
</evidence>
<evidence type="ECO:0000259" key="17">
    <source>
        <dbReference type="PROSITE" id="PS50113"/>
    </source>
</evidence>
<dbReference type="GO" id="GO:0005524">
    <property type="term" value="F:ATP binding"/>
    <property type="evidence" value="ECO:0007669"/>
    <property type="project" value="UniProtKB-KW"/>
</dbReference>
<comment type="catalytic activity">
    <reaction evidence="1">
        <text>ATP + protein L-histidine = ADP + protein N-phospho-L-histidine.</text>
        <dbReference type="EC" id="2.7.13.3"/>
    </reaction>
</comment>
<dbReference type="InterPro" id="IPR036097">
    <property type="entry name" value="HisK_dim/P_sf"/>
</dbReference>
<dbReference type="InterPro" id="IPR005467">
    <property type="entry name" value="His_kinase_dom"/>
</dbReference>
<feature type="domain" description="PAS" evidence="16">
    <location>
        <begin position="339"/>
        <end position="410"/>
    </location>
</feature>
<keyword evidence="5" id="KW-0808">Transferase</keyword>
<dbReference type="SUPFAM" id="SSF55874">
    <property type="entry name" value="ATPase domain of HSP90 chaperone/DNA topoisomerase II/histidine kinase"/>
    <property type="match status" value="1"/>
</dbReference>
<feature type="domain" description="PAC" evidence="17">
    <location>
        <begin position="797"/>
        <end position="849"/>
    </location>
</feature>
<keyword evidence="7 18" id="KW-0418">Kinase</keyword>
<feature type="transmembrane region" description="Helical" evidence="13">
    <location>
        <begin position="188"/>
        <end position="208"/>
    </location>
</feature>
<dbReference type="EC" id="2.7.13.3" evidence="3"/>
<evidence type="ECO:0000256" key="4">
    <source>
        <dbReference type="ARBA" id="ARBA00022553"/>
    </source>
</evidence>
<reference evidence="18 19" key="1">
    <citation type="journal article" date="2014" name="ISME J.">
        <title>Ecophysiology of Thioploca ingrica as revealed by the complete genome sequence supplemented with proteomic evidence.</title>
        <authorList>
            <person name="Kojima H."/>
            <person name="Ogura Y."/>
            <person name="Yamamoto N."/>
            <person name="Togashi T."/>
            <person name="Mori H."/>
            <person name="Watanabe T."/>
            <person name="Nemoto F."/>
            <person name="Kurokawa K."/>
            <person name="Hayashi T."/>
            <person name="Fukui M."/>
        </authorList>
    </citation>
    <scope>NUCLEOTIDE SEQUENCE [LARGE SCALE GENOMIC DNA]</scope>
</reference>
<evidence type="ECO:0000259" key="15">
    <source>
        <dbReference type="PROSITE" id="PS50110"/>
    </source>
</evidence>
<evidence type="ECO:0000256" key="12">
    <source>
        <dbReference type="PROSITE-ProRule" id="PRU00169"/>
    </source>
</evidence>
<dbReference type="Pfam" id="PF00512">
    <property type="entry name" value="HisKA"/>
    <property type="match status" value="1"/>
</dbReference>
<dbReference type="Pfam" id="PF00072">
    <property type="entry name" value="Response_reg"/>
    <property type="match status" value="1"/>
</dbReference>
<keyword evidence="13" id="KW-1133">Transmembrane helix</keyword>
<dbReference type="InterPro" id="IPR013656">
    <property type="entry name" value="PAS_4"/>
</dbReference>
<dbReference type="CDD" id="cd16922">
    <property type="entry name" value="HATPase_EvgS-ArcB-TorS-like"/>
    <property type="match status" value="1"/>
</dbReference>
<dbReference type="InterPro" id="IPR000700">
    <property type="entry name" value="PAS-assoc_C"/>
</dbReference>
<dbReference type="Pfam" id="PF08447">
    <property type="entry name" value="PAS_3"/>
    <property type="match status" value="3"/>
</dbReference>
<dbReference type="InterPro" id="IPR003594">
    <property type="entry name" value="HATPase_dom"/>
</dbReference>
<evidence type="ECO:0000313" key="18">
    <source>
        <dbReference type="EMBL" id="BAP55662.1"/>
    </source>
</evidence>
<dbReference type="InterPro" id="IPR052162">
    <property type="entry name" value="Sensor_kinase/Photoreceptor"/>
</dbReference>
<dbReference type="OrthoDB" id="9792854at2"/>
<dbReference type="EMBL" id="AP014633">
    <property type="protein sequence ID" value="BAP55662.1"/>
    <property type="molecule type" value="Genomic_DNA"/>
</dbReference>
<dbReference type="Pfam" id="PF00989">
    <property type="entry name" value="PAS"/>
    <property type="match status" value="1"/>
</dbReference>
<keyword evidence="6" id="KW-0547">Nucleotide-binding</keyword>
<dbReference type="CDD" id="cd00130">
    <property type="entry name" value="PAS"/>
    <property type="match status" value="4"/>
</dbReference>
<evidence type="ECO:0000256" key="13">
    <source>
        <dbReference type="SAM" id="Phobius"/>
    </source>
</evidence>
<feature type="domain" description="PAS" evidence="16">
    <location>
        <begin position="492"/>
        <end position="537"/>
    </location>
</feature>
<accession>A0A090AJG1</accession>
<evidence type="ECO:0000256" key="11">
    <source>
        <dbReference type="ARBA" id="ARBA00023306"/>
    </source>
</evidence>
<dbReference type="SMART" id="SM00091">
    <property type="entry name" value="PAS"/>
    <property type="match status" value="5"/>
</dbReference>
<dbReference type="InterPro" id="IPR000014">
    <property type="entry name" value="PAS"/>
</dbReference>
<feature type="domain" description="PAC" evidence="17">
    <location>
        <begin position="412"/>
        <end position="464"/>
    </location>
</feature>
<evidence type="ECO:0000256" key="3">
    <source>
        <dbReference type="ARBA" id="ARBA00012438"/>
    </source>
</evidence>
<dbReference type="Pfam" id="PF02518">
    <property type="entry name" value="HATPase_c"/>
    <property type="match status" value="1"/>
</dbReference>
<comment type="subcellular location">
    <subcellularLocation>
        <location evidence="2">Membrane</location>
    </subcellularLocation>
</comment>
<dbReference type="HOGENOM" id="CLU_258266_0_0_6"/>
<keyword evidence="13" id="KW-0812">Transmembrane</keyword>
<keyword evidence="11" id="KW-0131">Cell cycle</keyword>
<dbReference type="Gene3D" id="3.40.50.2300">
    <property type="match status" value="1"/>
</dbReference>
<organism evidence="18 19">
    <name type="scientific">Thioploca ingrica</name>
    <dbReference type="NCBI Taxonomy" id="40754"/>
    <lineage>
        <taxon>Bacteria</taxon>
        <taxon>Pseudomonadati</taxon>
        <taxon>Pseudomonadota</taxon>
        <taxon>Gammaproteobacteria</taxon>
        <taxon>Thiotrichales</taxon>
        <taxon>Thiotrichaceae</taxon>
        <taxon>Thioploca</taxon>
    </lineage>
</organism>
<dbReference type="SMART" id="SM00388">
    <property type="entry name" value="HisKA"/>
    <property type="match status" value="1"/>
</dbReference>
<evidence type="ECO:0000259" key="14">
    <source>
        <dbReference type="PROSITE" id="PS50109"/>
    </source>
</evidence>
<evidence type="ECO:0000256" key="10">
    <source>
        <dbReference type="ARBA" id="ARBA00023136"/>
    </source>
</evidence>
<dbReference type="InterPro" id="IPR036890">
    <property type="entry name" value="HATPase_C_sf"/>
</dbReference>
<dbReference type="PROSITE" id="PS50110">
    <property type="entry name" value="RESPONSE_REGULATORY"/>
    <property type="match status" value="1"/>
</dbReference>
<keyword evidence="10 13" id="KW-0472">Membrane</keyword>
<feature type="modified residue" description="4-aspartylphosphate" evidence="12">
    <location>
        <position position="1164"/>
    </location>
</feature>
<keyword evidence="9" id="KW-0902">Two-component regulatory system</keyword>
<dbReference type="KEGG" id="tig:THII_1365"/>
<dbReference type="SUPFAM" id="SSF52172">
    <property type="entry name" value="CheY-like"/>
    <property type="match status" value="1"/>
</dbReference>
<evidence type="ECO:0000256" key="6">
    <source>
        <dbReference type="ARBA" id="ARBA00022741"/>
    </source>
</evidence>
<dbReference type="Gene3D" id="1.10.287.130">
    <property type="match status" value="1"/>
</dbReference>
<dbReference type="PANTHER" id="PTHR43304:SF1">
    <property type="entry name" value="PAC DOMAIN-CONTAINING PROTEIN"/>
    <property type="match status" value="1"/>
</dbReference>
<dbReference type="InterPro" id="IPR011006">
    <property type="entry name" value="CheY-like_superfamily"/>
</dbReference>
<feature type="domain" description="Histidine kinase" evidence="14">
    <location>
        <begin position="867"/>
        <end position="1089"/>
    </location>
</feature>
<dbReference type="Gene3D" id="3.30.450.20">
    <property type="entry name" value="PAS domain"/>
    <property type="match status" value="5"/>
</dbReference>
<evidence type="ECO:0000256" key="8">
    <source>
        <dbReference type="ARBA" id="ARBA00022840"/>
    </source>
</evidence>
<evidence type="ECO:0000256" key="9">
    <source>
        <dbReference type="ARBA" id="ARBA00023012"/>
    </source>
</evidence>
<dbReference type="SMART" id="SM00086">
    <property type="entry name" value="PAC"/>
    <property type="match status" value="4"/>
</dbReference>
<dbReference type="Pfam" id="PF08448">
    <property type="entry name" value="PAS_4"/>
    <property type="match status" value="1"/>
</dbReference>
<feature type="domain" description="PAC" evidence="17">
    <location>
        <begin position="667"/>
        <end position="719"/>
    </location>
</feature>
<dbReference type="PRINTS" id="PR00344">
    <property type="entry name" value="BCTRLSENSOR"/>
</dbReference>
<dbReference type="PROSITE" id="PS50113">
    <property type="entry name" value="PAC"/>
    <property type="match status" value="4"/>
</dbReference>
<dbReference type="FunFam" id="3.30.565.10:FF:000010">
    <property type="entry name" value="Sensor histidine kinase RcsC"/>
    <property type="match status" value="1"/>
</dbReference>
<dbReference type="PROSITE" id="PS50109">
    <property type="entry name" value="HIS_KIN"/>
    <property type="match status" value="1"/>
</dbReference>
<dbReference type="SUPFAM" id="SSF47384">
    <property type="entry name" value="Homodimeric domain of signal transducing histidine kinase"/>
    <property type="match status" value="1"/>
</dbReference>
<gene>
    <name evidence="18" type="ORF">THII_1365</name>
</gene>
<protein>
    <recommendedName>
        <fullName evidence="3">histidine kinase</fullName>
        <ecNumber evidence="3">2.7.13.3</ecNumber>
    </recommendedName>
</protein>
<dbReference type="GO" id="GO:0006355">
    <property type="term" value="P:regulation of DNA-templated transcription"/>
    <property type="evidence" value="ECO:0007669"/>
    <property type="project" value="InterPro"/>
</dbReference>
<dbReference type="NCBIfam" id="TIGR00229">
    <property type="entry name" value="sensory_box"/>
    <property type="match status" value="4"/>
</dbReference>
<sequence>MLMKQTNYHKKIIILSALILIIATGILSTIVFGILYKEAFEDRSHQLREIAQSRARIIEAIARAELKQVKELAFSSTMSQVMDAYHDYHGFDETGELVIAKREAGQIVFLLRHQRSISEPPQSVPLQSKLAEPMRRALSEQSGIMVGLDYQNVMVLAAYEPVSILNLGIVAKINLAEIRAPFIRAIKLVLLMTIVVTSIGVIAFWSFVNPLIIRMLESETRLRSILEHAPMMISVKDIQGRYLLTNRQHQTVFKYDPNWIIGKTVDELFPEKIAHQFQANNDLVQETKEPVVIEEPIFHDNRLHTYLSVKFPIFDYREELQAVCSISTDITQQKHNEEELTIFKQFVETSGEGMGIITLDHRVVYLNQALAAFIQEEPNNLFGKDFSDYYPRELRQYLQEEILPQLLQTGQWSGEMQLISGQGKVTHTLENYFLISGSTEKPSYVALVVNDISNRKQMEEALRRSQENLEKAQQIAHLGSWEWNIQTGEEIWSREQYRIFGYEPGETQASYDLFLNGLHPHDKDKVFEAIDKVLKGKQPYHLEFRIGLPNHEERTVFAQGEVYRDINGKPIRMLGTVLDITERKQAEQRLRHSEEQFRRMFEDGPIGMVIGDMQQRFIKVNFAFCQMLGYTESELLQLKIADISYPEDISKNQELITLALTGQIPFYQMEKRYLSKDGQIIWGHLAASIFFDETGQPTHFLAKIEDITRRKQTEEALRKSEAMLVRAQEIAHLGIWEWNLAEDKQIWSAENYRLLGHEPHAIEPSLENFLNQVYPEDRDLIMKTAQQFISGSVVTAQNHEFRIIRPDHTERIIELTAQCDFDEQGQPIRILGTMLDITERNQIEAALTQAKIAADVANQAKSEFLANMSHEIRTPLNAVIGFSELLSTHITDSKSQSYLSSIQTAGKALLTLINDILDLSKIEAGQLEIQLEPTDLTLIINELKQLFSLKITEKGLDFIVEVDRTLPTTLVLDETRLRQVLLNLIGNAVKFTEQGYVKLSVHCNKTSDFNKLDLTIAVADTGIGIPQDQQEKIFAAFQQQDGQSNRQYGGTGLGLAITKRLTEMMQGQISIYSQENQGSIFEITLRDVILKNIVTSKGEQPTFNLENIAFEPGQTVLIVDDIEYNRQLIQETLSQVHLKVIEAVDGQQGLLFAEEYQPDLILMDIRMPILSGYEAIKYLKANPNTQTIPVIALTATAADEHSRIEALMFDRLLPKPIHISDLLRAISYYLKYTTLSHLPETVDQPDKLAHIVPVNQINGVELIAELETGLLKWEAIHDGLDLDKIGDFSAQIKLLGEKYHFSYLTYYGKSLSEYIQAFNIEQIEKTLNQFPELVNVLKSNVQ</sequence>